<dbReference type="EMBL" id="FNFD01000004">
    <property type="protein sequence ID" value="SDK06301.1"/>
    <property type="molecule type" value="Genomic_DNA"/>
</dbReference>
<keyword evidence="2 3" id="KW-0175">Coiled coil</keyword>
<dbReference type="RefSeq" id="WP_084334269.1">
    <property type="nucleotide sequence ID" value="NZ_FNFD01000004.1"/>
</dbReference>
<keyword evidence="6" id="KW-1185">Reference proteome</keyword>
<dbReference type="STRING" id="137658.SAMN05216186_104108"/>
<evidence type="ECO:0000313" key="5">
    <source>
        <dbReference type="EMBL" id="SDK06301.1"/>
    </source>
</evidence>
<feature type="coiled-coil region" evidence="3">
    <location>
        <begin position="74"/>
        <end position="165"/>
    </location>
</feature>
<dbReference type="Gene3D" id="1.10.287.470">
    <property type="entry name" value="Helix hairpin bin"/>
    <property type="match status" value="2"/>
</dbReference>
<name>A0A1G8YU25_9PSED</name>
<dbReference type="PANTHER" id="PTHR32347:SF29">
    <property type="entry name" value="UPF0194 MEMBRANE PROTEIN YBHG"/>
    <property type="match status" value="1"/>
</dbReference>
<dbReference type="InterPro" id="IPR050465">
    <property type="entry name" value="UPF0194_transport"/>
</dbReference>
<dbReference type="GO" id="GO:0030313">
    <property type="term" value="C:cell envelope"/>
    <property type="evidence" value="ECO:0007669"/>
    <property type="project" value="UniProtKB-SubCell"/>
</dbReference>
<feature type="domain" description="YbhG-like alpha-helical hairpin" evidence="4">
    <location>
        <begin position="66"/>
        <end position="189"/>
    </location>
</feature>
<proteinExistence type="predicted"/>
<dbReference type="InterPro" id="IPR059052">
    <property type="entry name" value="HH_YbhG-like"/>
</dbReference>
<dbReference type="PANTHER" id="PTHR32347">
    <property type="entry name" value="EFFLUX SYSTEM COMPONENT YKNX-RELATED"/>
    <property type="match status" value="1"/>
</dbReference>
<evidence type="ECO:0000313" key="6">
    <source>
        <dbReference type="Proteomes" id="UP000198706"/>
    </source>
</evidence>
<accession>A0A1G8YU25</accession>
<organism evidence="5 6">
    <name type="scientific">Pseudomonas indica</name>
    <dbReference type="NCBI Taxonomy" id="137658"/>
    <lineage>
        <taxon>Bacteria</taxon>
        <taxon>Pseudomonadati</taxon>
        <taxon>Pseudomonadota</taxon>
        <taxon>Gammaproteobacteria</taxon>
        <taxon>Pseudomonadales</taxon>
        <taxon>Pseudomonadaceae</taxon>
        <taxon>Pseudomonas</taxon>
    </lineage>
</organism>
<dbReference type="Pfam" id="PF25881">
    <property type="entry name" value="HH_YBHG"/>
    <property type="match status" value="1"/>
</dbReference>
<evidence type="ECO:0000259" key="4">
    <source>
        <dbReference type="Pfam" id="PF25881"/>
    </source>
</evidence>
<dbReference type="PROSITE" id="PS51257">
    <property type="entry name" value="PROKAR_LIPOPROTEIN"/>
    <property type="match status" value="1"/>
</dbReference>
<evidence type="ECO:0000256" key="2">
    <source>
        <dbReference type="ARBA" id="ARBA00023054"/>
    </source>
</evidence>
<dbReference type="Gene3D" id="2.40.50.100">
    <property type="match status" value="1"/>
</dbReference>
<protein>
    <submittedName>
        <fullName evidence="5">HlyD family secretion protein</fullName>
    </submittedName>
</protein>
<comment type="subcellular location">
    <subcellularLocation>
        <location evidence="1">Cell envelope</location>
    </subcellularLocation>
</comment>
<gene>
    <name evidence="5" type="ORF">SAMN05216186_104108</name>
</gene>
<evidence type="ECO:0000256" key="1">
    <source>
        <dbReference type="ARBA" id="ARBA00004196"/>
    </source>
</evidence>
<evidence type="ECO:0000256" key="3">
    <source>
        <dbReference type="SAM" id="Coils"/>
    </source>
</evidence>
<sequence length="321" mass="34914">MRPDRRLACLLVLLLGACDRQAPPELAGTLEWDRVAIPAETSEPVLRWAVAEGDRVEAGTLLLQLDPRRLDAAVAQAQAEVEQAAARLAELSNGAREENIEAARAQLTRSRAALDEAERNHRRIAALYARKQVAVAELDRARASRDQARAERDSAAAQLSELTNGTRPEQIEQATAALAAARATLARRQLDRERLDLRAPRAGRVDALPFKPGDQPPQGATLVSLLVGEAPYARVFVPASQRSGLAIGDHLQISVEGIEPPFDASVRSIASEASFTPYYALVGDDASRLTYRAELLLQGEKARELPAGLPLRAQRVNDEQR</sequence>
<dbReference type="Proteomes" id="UP000198706">
    <property type="component" value="Unassembled WGS sequence"/>
</dbReference>
<dbReference type="SUPFAM" id="SSF111369">
    <property type="entry name" value="HlyD-like secretion proteins"/>
    <property type="match status" value="1"/>
</dbReference>
<dbReference type="AlphaFoldDB" id="A0A1G8YU25"/>
<reference evidence="5 6" key="1">
    <citation type="submission" date="2016-10" db="EMBL/GenBank/DDBJ databases">
        <authorList>
            <person name="de Groot N.N."/>
        </authorList>
    </citation>
    <scope>NUCLEOTIDE SEQUENCE [LARGE SCALE GENOMIC DNA]</scope>
    <source>
        <strain evidence="5 6">JCM 21544</strain>
    </source>
</reference>